<dbReference type="Pfam" id="PF00583">
    <property type="entry name" value="Acetyltransf_1"/>
    <property type="match status" value="1"/>
</dbReference>
<evidence type="ECO:0000256" key="1">
    <source>
        <dbReference type="ARBA" id="ARBA00022679"/>
    </source>
</evidence>
<feature type="domain" description="N-acetyltransferase" evidence="3">
    <location>
        <begin position="2"/>
        <end position="143"/>
    </location>
</feature>
<keyword evidence="5" id="KW-1185">Reference proteome</keyword>
<dbReference type="InterPro" id="IPR016181">
    <property type="entry name" value="Acyl_CoA_acyltransferase"/>
</dbReference>
<dbReference type="PROSITE" id="PS51186">
    <property type="entry name" value="GNAT"/>
    <property type="match status" value="1"/>
</dbReference>
<dbReference type="AlphaFoldDB" id="A0A239MEI1"/>
<dbReference type="InterPro" id="IPR050832">
    <property type="entry name" value="Bact_Acetyltransf"/>
</dbReference>
<accession>A0A239MEI1</accession>
<evidence type="ECO:0000259" key="3">
    <source>
        <dbReference type="PROSITE" id="PS51186"/>
    </source>
</evidence>
<name>A0A239MEI1_9ACTN</name>
<evidence type="ECO:0000313" key="4">
    <source>
        <dbReference type="EMBL" id="SNT40910.1"/>
    </source>
</evidence>
<dbReference type="Proteomes" id="UP000198362">
    <property type="component" value="Unassembled WGS sequence"/>
</dbReference>
<dbReference type="PANTHER" id="PTHR43877">
    <property type="entry name" value="AMINOALKYLPHOSPHONATE N-ACETYLTRANSFERASE-RELATED-RELATED"/>
    <property type="match status" value="1"/>
</dbReference>
<dbReference type="GO" id="GO:0016747">
    <property type="term" value="F:acyltransferase activity, transferring groups other than amino-acyl groups"/>
    <property type="evidence" value="ECO:0007669"/>
    <property type="project" value="InterPro"/>
</dbReference>
<evidence type="ECO:0000256" key="2">
    <source>
        <dbReference type="ARBA" id="ARBA00023315"/>
    </source>
</evidence>
<evidence type="ECO:0000313" key="5">
    <source>
        <dbReference type="Proteomes" id="UP000198362"/>
    </source>
</evidence>
<dbReference type="SUPFAM" id="SSF55729">
    <property type="entry name" value="Acyl-CoA N-acyltransferases (Nat)"/>
    <property type="match status" value="1"/>
</dbReference>
<proteinExistence type="predicted"/>
<dbReference type="RefSeq" id="WP_089249333.1">
    <property type="nucleotide sequence ID" value="NZ_FZPH01000005.1"/>
</dbReference>
<organism evidence="4 5">
    <name type="scientific">Asanoa hainanensis</name>
    <dbReference type="NCBI Taxonomy" id="560556"/>
    <lineage>
        <taxon>Bacteria</taxon>
        <taxon>Bacillati</taxon>
        <taxon>Actinomycetota</taxon>
        <taxon>Actinomycetes</taxon>
        <taxon>Micromonosporales</taxon>
        <taxon>Micromonosporaceae</taxon>
        <taxon>Asanoa</taxon>
    </lineage>
</organism>
<dbReference type="CDD" id="cd04301">
    <property type="entry name" value="NAT_SF"/>
    <property type="match status" value="1"/>
</dbReference>
<dbReference type="EMBL" id="FZPH01000005">
    <property type="protein sequence ID" value="SNT40910.1"/>
    <property type="molecule type" value="Genomic_DNA"/>
</dbReference>
<keyword evidence="2" id="KW-0012">Acyltransferase</keyword>
<dbReference type="InterPro" id="IPR000182">
    <property type="entry name" value="GNAT_dom"/>
</dbReference>
<protein>
    <submittedName>
        <fullName evidence="4">Acetyltransferase (GNAT) family protein</fullName>
    </submittedName>
</protein>
<keyword evidence="1 4" id="KW-0808">Transferase</keyword>
<reference evidence="4 5" key="1">
    <citation type="submission" date="2017-06" db="EMBL/GenBank/DDBJ databases">
        <authorList>
            <person name="Kim H.J."/>
            <person name="Triplett B.A."/>
        </authorList>
    </citation>
    <scope>NUCLEOTIDE SEQUENCE [LARGE SCALE GENOMIC DNA]</scope>
    <source>
        <strain evidence="4 5">CGMCC 4.5593</strain>
    </source>
</reference>
<sequence length="143" mass="15748">MTELRFVSPADDPALEDWRLIHNVVVPPWPLSLPEVTERAGRNLLEVAYLDRVAVGNSTVRPPGDDGVATVIARVLPAHRGRGFGTLIHSRALAAARELGPAEIETLVLAANVDGLRFAEQQGYVEVERYEVHGAQEVRLRLR</sequence>
<dbReference type="OrthoDB" id="3376052at2"/>
<dbReference type="Gene3D" id="3.40.630.30">
    <property type="match status" value="1"/>
</dbReference>
<gene>
    <name evidence="4" type="ORF">SAMN05421812_105378</name>
</gene>